<accession>A0AAW8YF19</accession>
<protein>
    <submittedName>
        <fullName evidence="1">Uncharacterized protein</fullName>
    </submittedName>
</protein>
<organism evidence="1 2">
    <name type="scientific">Pediococcus acidilactici</name>
    <dbReference type="NCBI Taxonomy" id="1254"/>
    <lineage>
        <taxon>Bacteria</taxon>
        <taxon>Bacillati</taxon>
        <taxon>Bacillota</taxon>
        <taxon>Bacilli</taxon>
        <taxon>Lactobacillales</taxon>
        <taxon>Lactobacillaceae</taxon>
        <taxon>Pediococcus</taxon>
        <taxon>Pediococcus acidilactici group</taxon>
    </lineage>
</organism>
<evidence type="ECO:0000313" key="1">
    <source>
        <dbReference type="EMBL" id="MDV2620737.1"/>
    </source>
</evidence>
<sequence length="54" mass="5802">MPIPDIITAFGIKQALSNFVNQLTLKILVLLCYMAEMGSVTHLSPVNQNAASIA</sequence>
<dbReference type="Proteomes" id="UP001280897">
    <property type="component" value="Unassembled WGS sequence"/>
</dbReference>
<name>A0AAW8YF19_PEDAC</name>
<reference evidence="1" key="1">
    <citation type="journal article" date="2023" name="PeerJ">
        <title>Selection and evaluation of lactic acid bacteria from chicken feces in Thailand as potential probiotics.</title>
        <authorList>
            <person name="Khurajog B."/>
            <person name="Disastra Y."/>
            <person name="Lawwyne L.D."/>
            <person name="Sirichokchatchawan W."/>
            <person name="Niyomtham W."/>
            <person name="Yindee J."/>
            <person name="Hampson D.J."/>
            <person name="Prapasarakul N."/>
        </authorList>
    </citation>
    <scope>NUCLEOTIDE SEQUENCE</scope>
    <source>
        <strain evidence="1">BF9</strain>
    </source>
</reference>
<dbReference type="AlphaFoldDB" id="A0AAW8YF19"/>
<comment type="caution">
    <text evidence="1">The sequence shown here is derived from an EMBL/GenBank/DDBJ whole genome shotgun (WGS) entry which is preliminary data.</text>
</comment>
<dbReference type="EMBL" id="JAWJAV010000002">
    <property type="protein sequence ID" value="MDV2620737.1"/>
    <property type="molecule type" value="Genomic_DNA"/>
</dbReference>
<proteinExistence type="predicted"/>
<dbReference type="RefSeq" id="WP_159213707.1">
    <property type="nucleotide sequence ID" value="NZ_JAWJAV010000002.1"/>
</dbReference>
<gene>
    <name evidence="1" type="ORF">R0G89_03195</name>
</gene>
<evidence type="ECO:0000313" key="2">
    <source>
        <dbReference type="Proteomes" id="UP001280897"/>
    </source>
</evidence>
<reference evidence="1" key="2">
    <citation type="submission" date="2023-10" db="EMBL/GenBank/DDBJ databases">
        <authorList>
            <person name="Khurajog B."/>
        </authorList>
    </citation>
    <scope>NUCLEOTIDE SEQUENCE</scope>
    <source>
        <strain evidence="1">BF9</strain>
    </source>
</reference>